<keyword evidence="1" id="KW-0472">Membrane</keyword>
<keyword evidence="3" id="KW-1185">Reference proteome</keyword>
<keyword evidence="1" id="KW-1133">Transmembrane helix</keyword>
<feature type="non-terminal residue" evidence="2">
    <location>
        <position position="124"/>
    </location>
</feature>
<sequence length="124" mass="13606">MVLNVANVFFYSTPSILIDAVGYGLLGWFSKPIVVPNSLSAYLEGTNLTSGVWFYALLPISALGTYVAVVVLVMSPQCFGNILLFLLSELTIIKKKIKVLQTVEDPLKQSQMIRDIVKHQSSGI</sequence>
<dbReference type="AlphaFoldDB" id="A0A6H5HCB8"/>
<gene>
    <name evidence="2" type="ORF">NTEN_LOCUS18022</name>
</gene>
<feature type="transmembrane region" description="Helical" evidence="1">
    <location>
        <begin position="6"/>
        <end position="29"/>
    </location>
</feature>
<accession>A0A6H5HCB8</accession>
<evidence type="ECO:0000313" key="2">
    <source>
        <dbReference type="EMBL" id="CAB0013411.1"/>
    </source>
</evidence>
<reference evidence="2 3" key="1">
    <citation type="submission" date="2020-02" db="EMBL/GenBank/DDBJ databases">
        <authorList>
            <person name="Ferguson B K."/>
        </authorList>
    </citation>
    <scope>NUCLEOTIDE SEQUENCE [LARGE SCALE GENOMIC DNA]</scope>
</reference>
<keyword evidence="1" id="KW-0812">Transmembrane</keyword>
<evidence type="ECO:0000313" key="3">
    <source>
        <dbReference type="Proteomes" id="UP000479000"/>
    </source>
</evidence>
<dbReference type="EMBL" id="CADCXU010026614">
    <property type="protein sequence ID" value="CAB0013411.1"/>
    <property type="molecule type" value="Genomic_DNA"/>
</dbReference>
<protein>
    <submittedName>
        <fullName evidence="2">Uncharacterized protein</fullName>
    </submittedName>
</protein>
<evidence type="ECO:0000256" key="1">
    <source>
        <dbReference type="SAM" id="Phobius"/>
    </source>
</evidence>
<organism evidence="2 3">
    <name type="scientific">Nesidiocoris tenuis</name>
    <dbReference type="NCBI Taxonomy" id="355587"/>
    <lineage>
        <taxon>Eukaryota</taxon>
        <taxon>Metazoa</taxon>
        <taxon>Ecdysozoa</taxon>
        <taxon>Arthropoda</taxon>
        <taxon>Hexapoda</taxon>
        <taxon>Insecta</taxon>
        <taxon>Pterygota</taxon>
        <taxon>Neoptera</taxon>
        <taxon>Paraneoptera</taxon>
        <taxon>Hemiptera</taxon>
        <taxon>Heteroptera</taxon>
        <taxon>Panheteroptera</taxon>
        <taxon>Cimicomorpha</taxon>
        <taxon>Miridae</taxon>
        <taxon>Dicyphina</taxon>
        <taxon>Nesidiocoris</taxon>
    </lineage>
</organism>
<proteinExistence type="predicted"/>
<name>A0A6H5HCB8_9HEMI</name>
<dbReference type="Proteomes" id="UP000479000">
    <property type="component" value="Unassembled WGS sequence"/>
</dbReference>